<dbReference type="Pfam" id="PF13047">
    <property type="entry name" value="DUF3907"/>
    <property type="match status" value="1"/>
</dbReference>
<evidence type="ECO:0000313" key="1">
    <source>
        <dbReference type="EMBL" id="PYZ98485.1"/>
    </source>
</evidence>
<name>A0A2W0HLR0_9BACI</name>
<dbReference type="Proteomes" id="UP000248066">
    <property type="component" value="Unassembled WGS sequence"/>
</dbReference>
<comment type="caution">
    <text evidence="1">The sequence shown here is derived from an EMBL/GenBank/DDBJ whole genome shotgun (WGS) entry which is preliminary data.</text>
</comment>
<reference evidence="1 2" key="1">
    <citation type="submission" date="2017-10" db="EMBL/GenBank/DDBJ databases">
        <title>Bacillus sp. nov., a halophilic bacterium isolated from a Yangshapao Lake.</title>
        <authorList>
            <person name="Wang H."/>
        </authorList>
    </citation>
    <scope>NUCLEOTIDE SEQUENCE [LARGE SCALE GENOMIC DNA]</scope>
    <source>
        <strain evidence="1 2">YSP-3</strain>
    </source>
</reference>
<keyword evidence="2" id="KW-1185">Reference proteome</keyword>
<dbReference type="InterPro" id="IPR025013">
    <property type="entry name" value="DUF3907"/>
</dbReference>
<dbReference type="EMBL" id="PDOF01000001">
    <property type="protein sequence ID" value="PYZ98485.1"/>
    <property type="molecule type" value="Genomic_DNA"/>
</dbReference>
<sequence length="160" mass="18675">MGTDSVRGELSVTVEKLTKSADITREFLNSVTLQMLVDECGDDVRRSELSLVLDQLRRLLVYSDEAIEACKMLLTRKTLNAEHARKRMAWVYHHCVEEFFQPRFDTWYEDSRAAYSGIRAVTFRTAVPSRLKTMMALCEEPVQQLREELEYYGDFRAHSR</sequence>
<gene>
    <name evidence="1" type="ORF">CR205_07815</name>
</gene>
<accession>A0A2W0HLR0</accession>
<proteinExistence type="predicted"/>
<evidence type="ECO:0000313" key="2">
    <source>
        <dbReference type="Proteomes" id="UP000248066"/>
    </source>
</evidence>
<dbReference type="RefSeq" id="WP_110518403.1">
    <property type="nucleotide sequence ID" value="NZ_PDOF01000001.1"/>
</dbReference>
<dbReference type="OrthoDB" id="2691359at2"/>
<dbReference type="AlphaFoldDB" id="A0A2W0HLR0"/>
<protein>
    <submittedName>
        <fullName evidence="1">Uncharacterized protein</fullName>
    </submittedName>
</protein>
<organism evidence="1 2">
    <name type="scientific">Alteribacter lacisalsi</name>
    <dbReference type="NCBI Taxonomy" id="2045244"/>
    <lineage>
        <taxon>Bacteria</taxon>
        <taxon>Bacillati</taxon>
        <taxon>Bacillota</taxon>
        <taxon>Bacilli</taxon>
        <taxon>Bacillales</taxon>
        <taxon>Bacillaceae</taxon>
        <taxon>Alteribacter</taxon>
    </lineage>
</organism>